<protein>
    <submittedName>
        <fullName evidence="1">Uncharacterized protein</fullName>
    </submittedName>
</protein>
<reference evidence="1" key="1">
    <citation type="submission" date="2025-08" db="UniProtKB">
        <authorList>
            <consortium name="Ensembl"/>
        </authorList>
    </citation>
    <scope>IDENTIFICATION</scope>
</reference>
<keyword evidence="2" id="KW-1185">Reference proteome</keyword>
<evidence type="ECO:0000313" key="1">
    <source>
        <dbReference type="Ensembl" id="ENSMMOP00000022190.1"/>
    </source>
</evidence>
<dbReference type="Ensembl" id="ENSMMOT00000022558.1">
    <property type="protein sequence ID" value="ENSMMOP00000022190.1"/>
    <property type="gene ID" value="ENSMMOG00000016862.1"/>
</dbReference>
<proteinExistence type="predicted"/>
<organism evidence="1 2">
    <name type="scientific">Mola mola</name>
    <name type="common">Ocean sunfish</name>
    <name type="synonym">Tetraodon mola</name>
    <dbReference type="NCBI Taxonomy" id="94237"/>
    <lineage>
        <taxon>Eukaryota</taxon>
        <taxon>Metazoa</taxon>
        <taxon>Chordata</taxon>
        <taxon>Craniata</taxon>
        <taxon>Vertebrata</taxon>
        <taxon>Euteleostomi</taxon>
        <taxon>Actinopterygii</taxon>
        <taxon>Neopterygii</taxon>
        <taxon>Teleostei</taxon>
        <taxon>Neoteleostei</taxon>
        <taxon>Acanthomorphata</taxon>
        <taxon>Eupercaria</taxon>
        <taxon>Tetraodontiformes</taxon>
        <taxon>Molidae</taxon>
        <taxon>Mola</taxon>
    </lineage>
</organism>
<dbReference type="AlphaFoldDB" id="A0A3Q3X2I2"/>
<name>A0A3Q3X2I2_MOLML</name>
<dbReference type="Proteomes" id="UP000261620">
    <property type="component" value="Unplaced"/>
</dbReference>
<sequence>MANSLFHVLRHVGGGLTLSVSKKKKCSNIQQNAMFYSTHSQNLVENFFPFPEREKNKYFIFCGHCFTLKLNKQGSSAEAVDSTKRTTTPGG</sequence>
<evidence type="ECO:0000313" key="2">
    <source>
        <dbReference type="Proteomes" id="UP000261620"/>
    </source>
</evidence>
<reference evidence="1" key="2">
    <citation type="submission" date="2025-09" db="UniProtKB">
        <authorList>
            <consortium name="Ensembl"/>
        </authorList>
    </citation>
    <scope>IDENTIFICATION</scope>
</reference>
<accession>A0A3Q3X2I2</accession>